<keyword evidence="2" id="KW-1185">Reference proteome</keyword>
<feature type="non-terminal residue" evidence="1">
    <location>
        <position position="1"/>
    </location>
</feature>
<protein>
    <submittedName>
        <fullName evidence="1">Uncharacterized protein</fullName>
    </submittedName>
</protein>
<evidence type="ECO:0000313" key="1">
    <source>
        <dbReference type="EMBL" id="MBA0609218.1"/>
    </source>
</evidence>
<proteinExistence type="predicted"/>
<sequence length="48" mass="5704">FQWTPYEDSAIRAVILDEYLQNPNAWHVNVPLVNFTVVELHQPDRVLR</sequence>
<gene>
    <name evidence="1" type="ORF">Godav_021309</name>
</gene>
<accession>A0A7J8R5X4</accession>
<dbReference type="Proteomes" id="UP000593561">
    <property type="component" value="Unassembled WGS sequence"/>
</dbReference>
<dbReference type="AlphaFoldDB" id="A0A7J8R5X4"/>
<organism evidence="1 2">
    <name type="scientific">Gossypium davidsonii</name>
    <name type="common">Davidson's cotton</name>
    <name type="synonym">Gossypium klotzschianum subsp. davidsonii</name>
    <dbReference type="NCBI Taxonomy" id="34287"/>
    <lineage>
        <taxon>Eukaryota</taxon>
        <taxon>Viridiplantae</taxon>
        <taxon>Streptophyta</taxon>
        <taxon>Embryophyta</taxon>
        <taxon>Tracheophyta</taxon>
        <taxon>Spermatophyta</taxon>
        <taxon>Magnoliopsida</taxon>
        <taxon>eudicotyledons</taxon>
        <taxon>Gunneridae</taxon>
        <taxon>Pentapetalae</taxon>
        <taxon>rosids</taxon>
        <taxon>malvids</taxon>
        <taxon>Malvales</taxon>
        <taxon>Malvaceae</taxon>
        <taxon>Malvoideae</taxon>
        <taxon>Gossypium</taxon>
    </lineage>
</organism>
<comment type="caution">
    <text evidence="1">The sequence shown here is derived from an EMBL/GenBank/DDBJ whole genome shotgun (WGS) entry which is preliminary data.</text>
</comment>
<dbReference type="EMBL" id="JABFAC010000003">
    <property type="protein sequence ID" value="MBA0609218.1"/>
    <property type="molecule type" value="Genomic_DNA"/>
</dbReference>
<evidence type="ECO:0000313" key="2">
    <source>
        <dbReference type="Proteomes" id="UP000593561"/>
    </source>
</evidence>
<name>A0A7J8R5X4_GOSDV</name>
<reference evidence="1 2" key="1">
    <citation type="journal article" date="2019" name="Genome Biol. Evol.">
        <title>Insights into the evolution of the New World diploid cottons (Gossypium, subgenus Houzingenia) based on genome sequencing.</title>
        <authorList>
            <person name="Grover C.E."/>
            <person name="Arick M.A. 2nd"/>
            <person name="Thrash A."/>
            <person name="Conover J.L."/>
            <person name="Sanders W.S."/>
            <person name="Peterson D.G."/>
            <person name="Frelichowski J.E."/>
            <person name="Scheffler J.A."/>
            <person name="Scheffler B.E."/>
            <person name="Wendel J.F."/>
        </authorList>
    </citation>
    <scope>NUCLEOTIDE SEQUENCE [LARGE SCALE GENOMIC DNA]</scope>
    <source>
        <strain evidence="1">27</strain>
        <tissue evidence="1">Leaf</tissue>
    </source>
</reference>